<proteinExistence type="predicted"/>
<dbReference type="AlphaFoldDB" id="A0AAD1KS62"/>
<protein>
    <submittedName>
        <fullName evidence="1">Uncharacterized protein</fullName>
    </submittedName>
</protein>
<gene>
    <name evidence="1" type="ORF">KB1_22090</name>
</gene>
<organism evidence="1 2">
    <name type="scientific">Cutibacterium modestum</name>
    <dbReference type="NCBI Taxonomy" id="2559073"/>
    <lineage>
        <taxon>Bacteria</taxon>
        <taxon>Bacillati</taxon>
        <taxon>Actinomycetota</taxon>
        <taxon>Actinomycetes</taxon>
        <taxon>Propionibacteriales</taxon>
        <taxon>Propionibacteriaceae</taxon>
        <taxon>Cutibacterium</taxon>
    </lineage>
</organism>
<reference evidence="1" key="1">
    <citation type="submission" date="2021-06" db="EMBL/GenBank/DDBJ databases">
        <title>Genome sequence of Cutibacterium modestum strain KB17-24694.</title>
        <authorList>
            <person name="Dekio I."/>
            <person name="Asahina A."/>
            <person name="Nishida M."/>
        </authorList>
    </citation>
    <scope>NUCLEOTIDE SEQUENCE</scope>
    <source>
        <strain evidence="1">KB17-24694</strain>
    </source>
</reference>
<evidence type="ECO:0000313" key="1">
    <source>
        <dbReference type="EMBL" id="BCY26219.1"/>
    </source>
</evidence>
<dbReference type="Proteomes" id="UP000825072">
    <property type="component" value="Chromosome 1"/>
</dbReference>
<accession>A0AAD1KS62</accession>
<sequence length="85" mass="9551">MGQGPPGQLHISGLQRPIRHLESRINDPGLHVVDRLRRRMPRLPQQLVLEQGYSAALVETMYTVGVYTHLTPNHTTDNEIDISAS</sequence>
<name>A0AAD1KS62_9ACTN</name>
<dbReference type="EMBL" id="AP024747">
    <property type="protein sequence ID" value="BCY26219.1"/>
    <property type="molecule type" value="Genomic_DNA"/>
</dbReference>
<evidence type="ECO:0000313" key="2">
    <source>
        <dbReference type="Proteomes" id="UP000825072"/>
    </source>
</evidence>